<name>A0A9P5WWZ0_9AGAR</name>
<accession>A0A9P5WWZ0</accession>
<gene>
    <name evidence="1" type="ORF">P691DRAFT_687153</name>
</gene>
<dbReference type="OrthoDB" id="3265539at2759"/>
<proteinExistence type="predicted"/>
<dbReference type="Proteomes" id="UP000807342">
    <property type="component" value="Unassembled WGS sequence"/>
</dbReference>
<comment type="caution">
    <text evidence="1">The sequence shown here is derived from an EMBL/GenBank/DDBJ whole genome shotgun (WGS) entry which is preliminary data.</text>
</comment>
<reference evidence="1" key="1">
    <citation type="submission" date="2020-11" db="EMBL/GenBank/DDBJ databases">
        <authorList>
            <consortium name="DOE Joint Genome Institute"/>
            <person name="Ahrendt S."/>
            <person name="Riley R."/>
            <person name="Andreopoulos W."/>
            <person name="Labutti K."/>
            <person name="Pangilinan J."/>
            <person name="Ruiz-Duenas F.J."/>
            <person name="Barrasa J.M."/>
            <person name="Sanchez-Garcia M."/>
            <person name="Camarero S."/>
            <person name="Miyauchi S."/>
            <person name="Serrano A."/>
            <person name="Linde D."/>
            <person name="Babiker R."/>
            <person name="Drula E."/>
            <person name="Ayuso-Fernandez I."/>
            <person name="Pacheco R."/>
            <person name="Padilla G."/>
            <person name="Ferreira P."/>
            <person name="Barriuso J."/>
            <person name="Kellner H."/>
            <person name="Castanera R."/>
            <person name="Alfaro M."/>
            <person name="Ramirez L."/>
            <person name="Pisabarro A.G."/>
            <person name="Kuo A."/>
            <person name="Tritt A."/>
            <person name="Lipzen A."/>
            <person name="He G."/>
            <person name="Yan M."/>
            <person name="Ng V."/>
            <person name="Cullen D."/>
            <person name="Martin F."/>
            <person name="Rosso M.-N."/>
            <person name="Henrissat B."/>
            <person name="Hibbett D."/>
            <person name="Martinez A.T."/>
            <person name="Grigoriev I.V."/>
        </authorList>
    </citation>
    <scope>NUCLEOTIDE SEQUENCE</scope>
    <source>
        <strain evidence="1">MF-IS2</strain>
    </source>
</reference>
<sequence>MGDELCFECLNDKNYRKWKVYMEAHLIRKLLWIYLPHCASSNPAVIWSTIADIHISRGHSTVTMLHCQLHKLCLERSESMPTYIAQAHTIAHKLIDAGHHISDDNLLLAITAGLL</sequence>
<protein>
    <recommendedName>
        <fullName evidence="3">DUF4219 domain-containing protein</fullName>
    </recommendedName>
</protein>
<evidence type="ECO:0000313" key="1">
    <source>
        <dbReference type="EMBL" id="KAF9440613.1"/>
    </source>
</evidence>
<keyword evidence="2" id="KW-1185">Reference proteome</keyword>
<evidence type="ECO:0008006" key="3">
    <source>
        <dbReference type="Google" id="ProtNLM"/>
    </source>
</evidence>
<dbReference type="AlphaFoldDB" id="A0A9P5WWZ0"/>
<dbReference type="EMBL" id="MU152391">
    <property type="protein sequence ID" value="KAF9440613.1"/>
    <property type="molecule type" value="Genomic_DNA"/>
</dbReference>
<evidence type="ECO:0000313" key="2">
    <source>
        <dbReference type="Proteomes" id="UP000807342"/>
    </source>
</evidence>
<organism evidence="1 2">
    <name type="scientific">Macrolepiota fuliginosa MF-IS2</name>
    <dbReference type="NCBI Taxonomy" id="1400762"/>
    <lineage>
        <taxon>Eukaryota</taxon>
        <taxon>Fungi</taxon>
        <taxon>Dikarya</taxon>
        <taxon>Basidiomycota</taxon>
        <taxon>Agaricomycotina</taxon>
        <taxon>Agaricomycetes</taxon>
        <taxon>Agaricomycetidae</taxon>
        <taxon>Agaricales</taxon>
        <taxon>Agaricineae</taxon>
        <taxon>Agaricaceae</taxon>
        <taxon>Macrolepiota</taxon>
    </lineage>
</organism>